<evidence type="ECO:0000313" key="9">
    <source>
        <dbReference type="EMBL" id="GLQ22218.1"/>
    </source>
</evidence>
<dbReference type="InterPro" id="IPR053910">
    <property type="entry name" value="RsmI_HTH"/>
</dbReference>
<comment type="subcellular location">
    <subcellularLocation>
        <location evidence="6">Cytoplasm</location>
    </subcellularLocation>
</comment>
<evidence type="ECO:0000256" key="6">
    <source>
        <dbReference type="HAMAP-Rule" id="MF_01877"/>
    </source>
</evidence>
<reference evidence="9" key="2">
    <citation type="submission" date="2023-01" db="EMBL/GenBank/DDBJ databases">
        <title>Draft genome sequence of Algimonas ampicilliniresistens strain NBRC 108219.</title>
        <authorList>
            <person name="Sun Q."/>
            <person name="Mori K."/>
        </authorList>
    </citation>
    <scope>NUCLEOTIDE SEQUENCE</scope>
    <source>
        <strain evidence="9">NBRC 108219</strain>
    </source>
</reference>
<dbReference type="HAMAP" id="MF_01877">
    <property type="entry name" value="16SrRNA_methyltr_I"/>
    <property type="match status" value="1"/>
</dbReference>
<name>A0ABQ5V3X4_9PROT</name>
<keyword evidence="2 6" id="KW-0698">rRNA processing</keyword>
<dbReference type="PANTHER" id="PTHR46111:SF1">
    <property type="entry name" value="RIBOSOMAL RNA SMALL SUBUNIT METHYLTRANSFERASE I"/>
    <property type="match status" value="1"/>
</dbReference>
<keyword evidence="1 6" id="KW-0963">Cytoplasm</keyword>
<evidence type="ECO:0000256" key="2">
    <source>
        <dbReference type="ARBA" id="ARBA00022552"/>
    </source>
</evidence>
<evidence type="ECO:0000256" key="4">
    <source>
        <dbReference type="ARBA" id="ARBA00022679"/>
    </source>
</evidence>
<comment type="caution">
    <text evidence="9">The sequence shown here is derived from an EMBL/GenBank/DDBJ whole genome shotgun (WGS) entry which is preliminary data.</text>
</comment>
<keyword evidence="3 6" id="KW-0489">Methyltransferase</keyword>
<feature type="domain" description="RsmI HTH" evidence="8">
    <location>
        <begin position="240"/>
        <end position="279"/>
    </location>
</feature>
<comment type="catalytic activity">
    <reaction evidence="6">
        <text>cytidine(1402) in 16S rRNA + S-adenosyl-L-methionine = 2'-O-methylcytidine(1402) in 16S rRNA + S-adenosyl-L-homocysteine + H(+)</text>
        <dbReference type="Rhea" id="RHEA:42924"/>
        <dbReference type="Rhea" id="RHEA-COMP:10285"/>
        <dbReference type="Rhea" id="RHEA-COMP:10286"/>
        <dbReference type="ChEBI" id="CHEBI:15378"/>
        <dbReference type="ChEBI" id="CHEBI:57856"/>
        <dbReference type="ChEBI" id="CHEBI:59789"/>
        <dbReference type="ChEBI" id="CHEBI:74495"/>
        <dbReference type="ChEBI" id="CHEBI:82748"/>
        <dbReference type="EC" id="2.1.1.198"/>
    </reaction>
</comment>
<dbReference type="Gene3D" id="3.30.950.10">
    <property type="entry name" value="Methyltransferase, Cobalt-precorrin-4 Transmethylase, Domain 2"/>
    <property type="match status" value="1"/>
</dbReference>
<proteinExistence type="inferred from homology"/>
<feature type="domain" description="Tetrapyrrole methylase" evidence="7">
    <location>
        <begin position="12"/>
        <end position="211"/>
    </location>
</feature>
<keyword evidence="4 6" id="KW-0808">Transferase</keyword>
<evidence type="ECO:0000256" key="5">
    <source>
        <dbReference type="ARBA" id="ARBA00022691"/>
    </source>
</evidence>
<evidence type="ECO:0000259" key="8">
    <source>
        <dbReference type="Pfam" id="PF23016"/>
    </source>
</evidence>
<reference evidence="9" key="1">
    <citation type="journal article" date="2014" name="Int. J. Syst. Evol. Microbiol.">
        <title>Complete genome of a new Firmicutes species belonging to the dominant human colonic microbiota ('Ruminococcus bicirculans') reveals two chromosomes and a selective capacity to utilize plant glucans.</title>
        <authorList>
            <consortium name="NISC Comparative Sequencing Program"/>
            <person name="Wegmann U."/>
            <person name="Louis P."/>
            <person name="Goesmann A."/>
            <person name="Henrissat B."/>
            <person name="Duncan S.H."/>
            <person name="Flint H.J."/>
        </authorList>
    </citation>
    <scope>NUCLEOTIDE SEQUENCE</scope>
    <source>
        <strain evidence="9">NBRC 108219</strain>
    </source>
</reference>
<dbReference type="PANTHER" id="PTHR46111">
    <property type="entry name" value="RIBOSOMAL RNA SMALL SUBUNIT METHYLTRANSFERASE I"/>
    <property type="match status" value="1"/>
</dbReference>
<dbReference type="GO" id="GO:0008168">
    <property type="term" value="F:methyltransferase activity"/>
    <property type="evidence" value="ECO:0007669"/>
    <property type="project" value="UniProtKB-KW"/>
</dbReference>
<dbReference type="CDD" id="cd11648">
    <property type="entry name" value="RsmI"/>
    <property type="match status" value="1"/>
</dbReference>
<dbReference type="GO" id="GO:0032259">
    <property type="term" value="P:methylation"/>
    <property type="evidence" value="ECO:0007669"/>
    <property type="project" value="UniProtKB-KW"/>
</dbReference>
<evidence type="ECO:0000256" key="1">
    <source>
        <dbReference type="ARBA" id="ARBA00022490"/>
    </source>
</evidence>
<dbReference type="InterPro" id="IPR035996">
    <property type="entry name" value="4pyrrol_Methylase_sf"/>
</dbReference>
<keyword evidence="5 6" id="KW-0949">S-adenosyl-L-methionine</keyword>
<accession>A0ABQ5V3X4</accession>
<comment type="function">
    <text evidence="6">Catalyzes the 2'-O-methylation of the ribose of cytidine 1402 (C1402) in 16S rRNA.</text>
</comment>
<dbReference type="Pfam" id="PF00590">
    <property type="entry name" value="TP_methylase"/>
    <property type="match status" value="1"/>
</dbReference>
<dbReference type="EC" id="2.1.1.198" evidence="6"/>
<gene>
    <name evidence="6 9" type="primary">rsmI</name>
    <name evidence="9" type="ORF">GCM10007853_00920</name>
</gene>
<dbReference type="SUPFAM" id="SSF53790">
    <property type="entry name" value="Tetrapyrrole methylase"/>
    <property type="match status" value="1"/>
</dbReference>
<dbReference type="PROSITE" id="PS01296">
    <property type="entry name" value="RSMI"/>
    <property type="match status" value="1"/>
</dbReference>
<dbReference type="RefSeq" id="WP_284386509.1">
    <property type="nucleotide sequence ID" value="NZ_BSNK01000001.1"/>
</dbReference>
<dbReference type="InterPro" id="IPR014776">
    <property type="entry name" value="4pyrrole_Mease_sub2"/>
</dbReference>
<sequence>MRTEPAQLAPGLYVVATPIGNLRDITLRALDVLRSADLVLAEDTRVSGKLLSAYDIDASVSAYHDHNAAKRTPGLIKALKKGERIALMSDAGTPLVSDPGFRLVRAAVEAGIDVFPLPGASAVLAGLVKSGLPTDRFFFAGFLPPRTVARQKEIEALRNIPGTLVLFETGPRVEACLRDLALQLGNRQAVLTRELTKRFEEARYGTLSDLADGIASDPPKGEIVLLVHGPETSRWDGEVVRDALRDRLETMKLKAACAEIAEVSGWSKRELYALGLSLKS</sequence>
<dbReference type="NCBIfam" id="TIGR00096">
    <property type="entry name" value="16S rRNA (cytidine(1402)-2'-O)-methyltransferase"/>
    <property type="match status" value="1"/>
</dbReference>
<dbReference type="InterPro" id="IPR018063">
    <property type="entry name" value="SAM_MeTrfase_RsmI_CS"/>
</dbReference>
<dbReference type="Gene3D" id="3.40.1010.10">
    <property type="entry name" value="Cobalt-precorrin-4 Transmethylase, Domain 1"/>
    <property type="match status" value="1"/>
</dbReference>
<dbReference type="PIRSF" id="PIRSF005917">
    <property type="entry name" value="MTase_YraL"/>
    <property type="match status" value="1"/>
</dbReference>
<dbReference type="InterPro" id="IPR008189">
    <property type="entry name" value="rRNA_ssu_MeTfrase_I"/>
</dbReference>
<dbReference type="InterPro" id="IPR014777">
    <property type="entry name" value="4pyrrole_Mease_sub1"/>
</dbReference>
<dbReference type="Proteomes" id="UP001161391">
    <property type="component" value="Unassembled WGS sequence"/>
</dbReference>
<dbReference type="InterPro" id="IPR000878">
    <property type="entry name" value="4pyrrol_Mease"/>
</dbReference>
<keyword evidence="10" id="KW-1185">Reference proteome</keyword>
<evidence type="ECO:0000313" key="10">
    <source>
        <dbReference type="Proteomes" id="UP001161391"/>
    </source>
</evidence>
<comment type="similarity">
    <text evidence="6">Belongs to the methyltransferase superfamily. RsmI family.</text>
</comment>
<organism evidence="9 10">
    <name type="scientific">Algimonas ampicilliniresistens</name>
    <dbReference type="NCBI Taxonomy" id="1298735"/>
    <lineage>
        <taxon>Bacteria</taxon>
        <taxon>Pseudomonadati</taxon>
        <taxon>Pseudomonadota</taxon>
        <taxon>Alphaproteobacteria</taxon>
        <taxon>Maricaulales</taxon>
        <taxon>Robiginitomaculaceae</taxon>
        <taxon>Algimonas</taxon>
    </lineage>
</organism>
<dbReference type="EMBL" id="BSNK01000001">
    <property type="protein sequence ID" value="GLQ22218.1"/>
    <property type="molecule type" value="Genomic_DNA"/>
</dbReference>
<protein>
    <recommendedName>
        <fullName evidence="6">Ribosomal RNA small subunit methyltransferase I</fullName>
        <ecNumber evidence="6">2.1.1.198</ecNumber>
    </recommendedName>
    <alternativeName>
        <fullName evidence="6">16S rRNA 2'-O-ribose C1402 methyltransferase</fullName>
    </alternativeName>
    <alternativeName>
        <fullName evidence="6">rRNA (cytidine-2'-O-)-methyltransferase RsmI</fullName>
    </alternativeName>
</protein>
<evidence type="ECO:0000256" key="3">
    <source>
        <dbReference type="ARBA" id="ARBA00022603"/>
    </source>
</evidence>
<evidence type="ECO:0000259" key="7">
    <source>
        <dbReference type="Pfam" id="PF00590"/>
    </source>
</evidence>
<dbReference type="Pfam" id="PF23016">
    <property type="entry name" value="RsmI_C"/>
    <property type="match status" value="1"/>
</dbReference>